<dbReference type="EMBL" id="DVLU01000040">
    <property type="protein sequence ID" value="HIT85153.1"/>
    <property type="molecule type" value="Genomic_DNA"/>
</dbReference>
<comment type="caution">
    <text evidence="1">The sequence shown here is derived from an EMBL/GenBank/DDBJ whole genome shotgun (WGS) entry which is preliminary data.</text>
</comment>
<sequence>MTREELAEYIENQYGVQAEHPWADAPGYAVFRHGGNRKWFAVIMNVPADRLGLKADGEIDIVNLKCDPLLVDLLKRGDGFFAAYHMNKEHWISAALGGNDGGEKIKPLLDASFLLTAPKTKNKKSRLK</sequence>
<keyword evidence="1" id="KW-0238">DNA-binding</keyword>
<name>A0A9D1H2R1_9FIRM</name>
<reference evidence="1" key="1">
    <citation type="submission" date="2020-10" db="EMBL/GenBank/DDBJ databases">
        <authorList>
            <person name="Gilroy R."/>
        </authorList>
    </citation>
    <scope>NUCLEOTIDE SEQUENCE</scope>
    <source>
        <strain evidence="1">CHK181-108</strain>
    </source>
</reference>
<proteinExistence type="predicted"/>
<gene>
    <name evidence="1" type="ORF">IAA60_04505</name>
</gene>
<dbReference type="SUPFAM" id="SSF142906">
    <property type="entry name" value="YjbR-like"/>
    <property type="match status" value="1"/>
</dbReference>
<protein>
    <submittedName>
        <fullName evidence="1">MmcQ/YjbR family DNA-binding protein</fullName>
    </submittedName>
</protein>
<dbReference type="Proteomes" id="UP000824165">
    <property type="component" value="Unassembled WGS sequence"/>
</dbReference>
<evidence type="ECO:0000313" key="1">
    <source>
        <dbReference type="EMBL" id="HIT85153.1"/>
    </source>
</evidence>
<accession>A0A9D1H2R1</accession>
<dbReference type="InterPro" id="IPR038056">
    <property type="entry name" value="YjbR-like_sf"/>
</dbReference>
<dbReference type="Gene3D" id="3.90.1150.30">
    <property type="match status" value="1"/>
</dbReference>
<dbReference type="GO" id="GO:0003677">
    <property type="term" value="F:DNA binding"/>
    <property type="evidence" value="ECO:0007669"/>
    <property type="project" value="UniProtKB-KW"/>
</dbReference>
<dbReference type="InterPro" id="IPR058532">
    <property type="entry name" value="YjbR/MT2646/Rv2570-like"/>
</dbReference>
<dbReference type="PANTHER" id="PTHR35145">
    <property type="entry name" value="CYTOPLASMIC PROTEIN-RELATED"/>
    <property type="match status" value="1"/>
</dbReference>
<dbReference type="PANTHER" id="PTHR35145:SF1">
    <property type="entry name" value="CYTOPLASMIC PROTEIN"/>
    <property type="match status" value="1"/>
</dbReference>
<dbReference type="Pfam" id="PF04237">
    <property type="entry name" value="YjbR"/>
    <property type="match status" value="1"/>
</dbReference>
<organism evidence="1 2">
    <name type="scientific">Candidatus Ornithomonoglobus intestinigallinarum</name>
    <dbReference type="NCBI Taxonomy" id="2840894"/>
    <lineage>
        <taxon>Bacteria</taxon>
        <taxon>Bacillati</taxon>
        <taxon>Bacillota</taxon>
        <taxon>Clostridia</taxon>
        <taxon>Candidatus Ornithomonoglobus</taxon>
    </lineage>
</organism>
<evidence type="ECO:0000313" key="2">
    <source>
        <dbReference type="Proteomes" id="UP000824165"/>
    </source>
</evidence>
<reference evidence="1" key="2">
    <citation type="journal article" date="2021" name="PeerJ">
        <title>Extensive microbial diversity within the chicken gut microbiome revealed by metagenomics and culture.</title>
        <authorList>
            <person name="Gilroy R."/>
            <person name="Ravi A."/>
            <person name="Getino M."/>
            <person name="Pursley I."/>
            <person name="Horton D.L."/>
            <person name="Alikhan N.F."/>
            <person name="Baker D."/>
            <person name="Gharbi K."/>
            <person name="Hall N."/>
            <person name="Watson M."/>
            <person name="Adriaenssens E.M."/>
            <person name="Foster-Nyarko E."/>
            <person name="Jarju S."/>
            <person name="Secka A."/>
            <person name="Antonio M."/>
            <person name="Oren A."/>
            <person name="Chaudhuri R.R."/>
            <person name="La Ragione R."/>
            <person name="Hildebrand F."/>
            <person name="Pallen M.J."/>
        </authorList>
    </citation>
    <scope>NUCLEOTIDE SEQUENCE</scope>
    <source>
        <strain evidence="1">CHK181-108</strain>
    </source>
</reference>
<dbReference type="AlphaFoldDB" id="A0A9D1H2R1"/>
<dbReference type="InterPro" id="IPR007351">
    <property type="entry name" value="YjbR"/>
</dbReference>